<proteinExistence type="predicted"/>
<protein>
    <submittedName>
        <fullName evidence="1">Uncharacterized protein</fullName>
    </submittedName>
</protein>
<dbReference type="KEGG" id="lsp:Bsph_2355"/>
<dbReference type="HOGENOM" id="CLU_2955080_0_0_9"/>
<reference evidence="1 2" key="1">
    <citation type="journal article" date="2008" name="J. Bacteriol.">
        <title>Complete genome sequence of the mosquitocidal bacterium Bacillus sphaericus C3-41 and comparison with those of closely related Bacillus species.</title>
        <authorList>
            <person name="Hu X."/>
            <person name="Fan W."/>
            <person name="Han B."/>
            <person name="Liu H."/>
            <person name="Zheng D."/>
            <person name="Li Q."/>
            <person name="Dong W."/>
            <person name="Yan J."/>
            <person name="Gao M."/>
            <person name="Berry C."/>
            <person name="Yuan Z."/>
        </authorList>
    </citation>
    <scope>NUCLEOTIDE SEQUENCE [LARGE SCALE GENOMIC DNA]</scope>
    <source>
        <strain evidence="1 2">C3-41</strain>
    </source>
</reference>
<evidence type="ECO:0000313" key="1">
    <source>
        <dbReference type="EMBL" id="ACA39914.1"/>
    </source>
</evidence>
<accession>B1HWS9</accession>
<gene>
    <name evidence="1" type="ordered locus">Bsph_2355</name>
</gene>
<dbReference type="AlphaFoldDB" id="B1HWS9"/>
<dbReference type="EnsemblBacteria" id="ACA39914">
    <property type="protein sequence ID" value="ACA39914"/>
    <property type="gene ID" value="Bsph_2355"/>
</dbReference>
<evidence type="ECO:0000313" key="2">
    <source>
        <dbReference type="Proteomes" id="UP000002164"/>
    </source>
</evidence>
<sequence length="59" mass="7006">MIKVCLFVGRRYHTNPHRESDTRYGFIARAIAIPLSISNEYGEKFMSLETFFQTVRMYI</sequence>
<dbReference type="EMBL" id="CP000817">
    <property type="protein sequence ID" value="ACA39914.1"/>
    <property type="molecule type" value="Genomic_DNA"/>
</dbReference>
<dbReference type="Proteomes" id="UP000002164">
    <property type="component" value="Chromosome"/>
</dbReference>
<name>B1HWS9_LYSSC</name>
<organism evidence="1 2">
    <name type="scientific">Lysinibacillus sphaericus (strain C3-41)</name>
    <dbReference type="NCBI Taxonomy" id="444177"/>
    <lineage>
        <taxon>Bacteria</taxon>
        <taxon>Bacillati</taxon>
        <taxon>Bacillota</taxon>
        <taxon>Bacilli</taxon>
        <taxon>Bacillales</taxon>
        <taxon>Bacillaceae</taxon>
        <taxon>Lysinibacillus</taxon>
    </lineage>
</organism>